<evidence type="ECO:0000256" key="4">
    <source>
        <dbReference type="ARBA" id="ARBA00023136"/>
    </source>
</evidence>
<accession>A0ABR9T4G1</accession>
<evidence type="ECO:0000256" key="3">
    <source>
        <dbReference type="ARBA" id="ARBA00022729"/>
    </source>
</evidence>
<dbReference type="InterPro" id="IPR012944">
    <property type="entry name" value="SusD_RagB_dom"/>
</dbReference>
<feature type="domain" description="RagB/SusD" evidence="6">
    <location>
        <begin position="348"/>
        <end position="495"/>
    </location>
</feature>
<evidence type="ECO:0000256" key="1">
    <source>
        <dbReference type="ARBA" id="ARBA00004442"/>
    </source>
</evidence>
<keyword evidence="4" id="KW-0472">Membrane</keyword>
<sequence length="495" mass="54964">MKKQIFYIIFCATVGTGIISCDDQLNQLPISTTTTESSFNNANDFTQAVNGVYSALKNYPALVYWMGEMRSDNINALHDGNRDWQGINDFDVSISTTGYVNTAWRNDFNGIFNANAVLEALLTKGNLIHNEALRVRYEAEVRFLRAFLYFQLVRTFGKVPYVDKVLTVPEVSTIPRSPVAEIYEGLIIPDLEFAAANLPEAYAAGDIGRATQYAAKGMLAAVYLTRSGPTYGIEGPGLASNEYDKALALLNEVLDGPFSFIDDYGSIFSYNNENNEEVIFDIQFASGINGAAFPSLLTPVAFWTATYGSNTYGNGQGSSNFNVSRDLLASYDATDGLDTRKGFNIQLSYSNPFIKKYIDYANRGRNRTDWPINFIVLRYTEILFLKAEALLLGNLGNQAEVDEIVNKVRRRAGLQPVSGATFDTVLEEKRKEFLGEGVRWNDLVRSGRAVTIMNAWLAKDDIKTINEITANHLIYPVPADELGAKPGLYQQNLGY</sequence>
<keyword evidence="5" id="KW-0998">Cell outer membrane</keyword>
<evidence type="ECO:0000259" key="6">
    <source>
        <dbReference type="Pfam" id="PF07980"/>
    </source>
</evidence>
<comment type="similarity">
    <text evidence="2">Belongs to the SusD family.</text>
</comment>
<keyword evidence="9" id="KW-1185">Reference proteome</keyword>
<dbReference type="EMBL" id="PSKQ01000017">
    <property type="protein sequence ID" value="MBE8719944.1"/>
    <property type="molecule type" value="Genomic_DNA"/>
</dbReference>
<proteinExistence type="inferred from homology"/>
<gene>
    <name evidence="8" type="ORF">C4F40_04265</name>
</gene>
<keyword evidence="3" id="KW-0732">Signal</keyword>
<evidence type="ECO:0000256" key="2">
    <source>
        <dbReference type="ARBA" id="ARBA00006275"/>
    </source>
</evidence>
<evidence type="ECO:0000313" key="8">
    <source>
        <dbReference type="EMBL" id="MBE8719944.1"/>
    </source>
</evidence>
<dbReference type="Gene3D" id="1.25.40.390">
    <property type="match status" value="1"/>
</dbReference>
<name>A0ABR9T4G1_9SPHI</name>
<dbReference type="CDD" id="cd08977">
    <property type="entry name" value="SusD"/>
    <property type="match status" value="1"/>
</dbReference>
<reference evidence="8 9" key="1">
    <citation type="submission" date="2018-02" db="EMBL/GenBank/DDBJ databases">
        <title>Sphingobacterium KA21.</title>
        <authorList>
            <person name="Vasarhelyi B.M."/>
            <person name="Deshmukh S."/>
            <person name="Balint B."/>
            <person name="Kukolya J."/>
        </authorList>
    </citation>
    <scope>NUCLEOTIDE SEQUENCE [LARGE SCALE GENOMIC DNA]</scope>
    <source>
        <strain evidence="8 9">Ka21</strain>
    </source>
</reference>
<dbReference type="Pfam" id="PF14322">
    <property type="entry name" value="SusD-like_3"/>
    <property type="match status" value="1"/>
</dbReference>
<dbReference type="Proteomes" id="UP000618319">
    <property type="component" value="Unassembled WGS sequence"/>
</dbReference>
<dbReference type="RefSeq" id="WP_196937641.1">
    <property type="nucleotide sequence ID" value="NZ_MU158689.1"/>
</dbReference>
<feature type="domain" description="SusD-like N-terminal" evidence="7">
    <location>
        <begin position="39"/>
        <end position="224"/>
    </location>
</feature>
<dbReference type="Pfam" id="PF07980">
    <property type="entry name" value="SusD_RagB"/>
    <property type="match status" value="1"/>
</dbReference>
<organism evidence="8 9">
    <name type="scientific">Sphingobacterium pedocola</name>
    <dbReference type="NCBI Taxonomy" id="2082722"/>
    <lineage>
        <taxon>Bacteria</taxon>
        <taxon>Pseudomonadati</taxon>
        <taxon>Bacteroidota</taxon>
        <taxon>Sphingobacteriia</taxon>
        <taxon>Sphingobacteriales</taxon>
        <taxon>Sphingobacteriaceae</taxon>
        <taxon>Sphingobacterium</taxon>
    </lineage>
</organism>
<comment type="subcellular location">
    <subcellularLocation>
        <location evidence="1">Cell outer membrane</location>
    </subcellularLocation>
</comment>
<evidence type="ECO:0000259" key="7">
    <source>
        <dbReference type="Pfam" id="PF14322"/>
    </source>
</evidence>
<dbReference type="InterPro" id="IPR033985">
    <property type="entry name" value="SusD-like_N"/>
</dbReference>
<dbReference type="SUPFAM" id="SSF48452">
    <property type="entry name" value="TPR-like"/>
    <property type="match status" value="1"/>
</dbReference>
<evidence type="ECO:0000313" key="9">
    <source>
        <dbReference type="Proteomes" id="UP000618319"/>
    </source>
</evidence>
<dbReference type="PROSITE" id="PS51257">
    <property type="entry name" value="PROKAR_LIPOPROTEIN"/>
    <property type="match status" value="1"/>
</dbReference>
<comment type="caution">
    <text evidence="8">The sequence shown here is derived from an EMBL/GenBank/DDBJ whole genome shotgun (WGS) entry which is preliminary data.</text>
</comment>
<dbReference type="InterPro" id="IPR011990">
    <property type="entry name" value="TPR-like_helical_dom_sf"/>
</dbReference>
<evidence type="ECO:0000256" key="5">
    <source>
        <dbReference type="ARBA" id="ARBA00023237"/>
    </source>
</evidence>
<protein>
    <submittedName>
        <fullName evidence="8">RagB/SusD family nutrient uptake outer membrane protein</fullName>
    </submittedName>
</protein>